<evidence type="ECO:0000313" key="7">
    <source>
        <dbReference type="EMBL" id="KRL92260.1"/>
    </source>
</evidence>
<organism evidence="7 8">
    <name type="scientific">Limosilactobacillus equigenerosi DSM 18793 = JCM 14505</name>
    <dbReference type="NCBI Taxonomy" id="1423742"/>
    <lineage>
        <taxon>Bacteria</taxon>
        <taxon>Bacillati</taxon>
        <taxon>Bacillota</taxon>
        <taxon>Bacilli</taxon>
        <taxon>Lactobacillales</taxon>
        <taxon>Lactobacillaceae</taxon>
        <taxon>Limosilactobacillus</taxon>
    </lineage>
</organism>
<dbReference type="HAMAP" id="MF_00735">
    <property type="entry name" value="Methyltr_PrmA"/>
    <property type="match status" value="1"/>
</dbReference>
<dbReference type="GO" id="GO:0016279">
    <property type="term" value="F:protein-lysine N-methyltransferase activity"/>
    <property type="evidence" value="ECO:0007669"/>
    <property type="project" value="RHEA"/>
</dbReference>
<dbReference type="Proteomes" id="UP000051084">
    <property type="component" value="Unassembled WGS sequence"/>
</dbReference>
<feature type="binding site" evidence="6">
    <location>
        <position position="186"/>
    </location>
    <ligand>
        <name>S-adenosyl-L-methionine</name>
        <dbReference type="ChEBI" id="CHEBI:59789"/>
    </ligand>
</feature>
<dbReference type="Gene3D" id="3.40.50.150">
    <property type="entry name" value="Vaccinia Virus protein VP39"/>
    <property type="match status" value="1"/>
</dbReference>
<dbReference type="GO" id="GO:0032259">
    <property type="term" value="P:methylation"/>
    <property type="evidence" value="ECO:0007669"/>
    <property type="project" value="UniProtKB-KW"/>
</dbReference>
<dbReference type="GO" id="GO:0005737">
    <property type="term" value="C:cytoplasm"/>
    <property type="evidence" value="ECO:0007669"/>
    <property type="project" value="UniProtKB-SubCell"/>
</dbReference>
<dbReference type="AlphaFoldDB" id="A0A0R1UH94"/>
<dbReference type="OrthoDB" id="9785995at2"/>
<feature type="binding site" evidence="6">
    <location>
        <position position="251"/>
    </location>
    <ligand>
        <name>S-adenosyl-L-methionine</name>
        <dbReference type="ChEBI" id="CHEBI:59789"/>
    </ligand>
</feature>
<dbReference type="InterPro" id="IPR050078">
    <property type="entry name" value="Ribosomal_L11_MeTrfase_PrmA"/>
</dbReference>
<evidence type="ECO:0000256" key="4">
    <source>
        <dbReference type="ARBA" id="ARBA00022679"/>
    </source>
</evidence>
<dbReference type="PANTHER" id="PTHR43648:SF1">
    <property type="entry name" value="ELECTRON TRANSFER FLAVOPROTEIN BETA SUBUNIT LYSINE METHYLTRANSFERASE"/>
    <property type="match status" value="1"/>
</dbReference>
<sequence length="320" mass="34621">MSWSALQVATTTEAIEAVSNLLMEAGASGIQVEDATDFIDIDDEALAREGKILDLATVPHLTSGAQVTGYFPPNVNVTEIQLELTPRIQGLSEFGLNPGSGEITVNQVDEADWATEWQKYYHPVRVTHELTIVPRWEEYTPVNDQEKVIYMDPGMAFGTGTHPTTKLMLQALAIALRGGEHMIDVGTGSGILSIAAKHLGAGVVEAYDIDQVAVDSSQTNIDLNPIAKDVKLGVNSLLDGMDTQVDLVVANILAEVLVPLIPQAFMNLKPGGKFLLSGIIADKFALISQTLLDHGFKVDQTMRMGDWYGIIAHKPTNDED</sequence>
<keyword evidence="3 6" id="KW-0489">Methyltransferase</keyword>
<evidence type="ECO:0000256" key="5">
    <source>
        <dbReference type="ARBA" id="ARBA00022691"/>
    </source>
</evidence>
<keyword evidence="2 6" id="KW-0963">Cytoplasm</keyword>
<gene>
    <name evidence="6" type="primary">prmA</name>
    <name evidence="7" type="ORF">FC21_GL000412</name>
</gene>
<dbReference type="InterPro" id="IPR004498">
    <property type="entry name" value="Ribosomal_PrmA_MeTrfase"/>
</dbReference>
<dbReference type="SUPFAM" id="SSF53335">
    <property type="entry name" value="S-adenosyl-L-methionine-dependent methyltransferases"/>
    <property type="match status" value="1"/>
</dbReference>
<feature type="binding site" evidence="6">
    <location>
        <position position="208"/>
    </location>
    <ligand>
        <name>S-adenosyl-L-methionine</name>
        <dbReference type="ChEBI" id="CHEBI:59789"/>
    </ligand>
</feature>
<evidence type="ECO:0000256" key="2">
    <source>
        <dbReference type="ARBA" id="ARBA00022490"/>
    </source>
</evidence>
<dbReference type="PATRIC" id="fig|1423742.4.peg.428"/>
<keyword evidence="5 6" id="KW-0949">S-adenosyl-L-methionine</keyword>
<evidence type="ECO:0000256" key="3">
    <source>
        <dbReference type="ARBA" id="ARBA00022603"/>
    </source>
</evidence>
<keyword evidence="8" id="KW-1185">Reference proteome</keyword>
<dbReference type="NCBIfam" id="TIGR00406">
    <property type="entry name" value="prmA"/>
    <property type="match status" value="1"/>
</dbReference>
<dbReference type="STRING" id="417373.GCA_001570685_01364"/>
<dbReference type="GO" id="GO:0005840">
    <property type="term" value="C:ribosome"/>
    <property type="evidence" value="ECO:0007669"/>
    <property type="project" value="UniProtKB-KW"/>
</dbReference>
<comment type="caution">
    <text evidence="7">The sequence shown here is derived from an EMBL/GenBank/DDBJ whole genome shotgun (WGS) entry which is preliminary data.</text>
</comment>
<dbReference type="CDD" id="cd02440">
    <property type="entry name" value="AdoMet_MTases"/>
    <property type="match status" value="1"/>
</dbReference>
<accession>A0A0R1UH94</accession>
<comment type="catalytic activity">
    <reaction evidence="6">
        <text>L-lysyl-[protein] + 3 S-adenosyl-L-methionine = N(6),N(6),N(6)-trimethyl-L-lysyl-[protein] + 3 S-adenosyl-L-homocysteine + 3 H(+)</text>
        <dbReference type="Rhea" id="RHEA:54192"/>
        <dbReference type="Rhea" id="RHEA-COMP:9752"/>
        <dbReference type="Rhea" id="RHEA-COMP:13826"/>
        <dbReference type="ChEBI" id="CHEBI:15378"/>
        <dbReference type="ChEBI" id="CHEBI:29969"/>
        <dbReference type="ChEBI" id="CHEBI:57856"/>
        <dbReference type="ChEBI" id="CHEBI:59789"/>
        <dbReference type="ChEBI" id="CHEBI:61961"/>
    </reaction>
</comment>
<evidence type="ECO:0000256" key="1">
    <source>
        <dbReference type="ARBA" id="ARBA00009741"/>
    </source>
</evidence>
<dbReference type="EMBL" id="AZGC01000058">
    <property type="protein sequence ID" value="KRL92260.1"/>
    <property type="molecule type" value="Genomic_DNA"/>
</dbReference>
<protein>
    <recommendedName>
        <fullName evidence="6">Ribosomal protein L11 methyltransferase</fullName>
        <shortName evidence="6">L11 Mtase</shortName>
        <ecNumber evidence="6">2.1.1.-</ecNumber>
    </recommendedName>
</protein>
<proteinExistence type="inferred from homology"/>
<keyword evidence="4 6" id="KW-0808">Transferase</keyword>
<dbReference type="PIRSF" id="PIRSF000401">
    <property type="entry name" value="RPL11_MTase"/>
    <property type="match status" value="1"/>
</dbReference>
<comment type="function">
    <text evidence="6">Methylates ribosomal protein L11.</text>
</comment>
<keyword evidence="7" id="KW-0687">Ribonucleoprotein</keyword>
<feature type="binding site" evidence="6">
    <location>
        <position position="165"/>
    </location>
    <ligand>
        <name>S-adenosyl-L-methionine</name>
        <dbReference type="ChEBI" id="CHEBI:59789"/>
    </ligand>
</feature>
<dbReference type="InterPro" id="IPR029063">
    <property type="entry name" value="SAM-dependent_MTases_sf"/>
</dbReference>
<dbReference type="PANTHER" id="PTHR43648">
    <property type="entry name" value="ELECTRON TRANSFER FLAVOPROTEIN BETA SUBUNIT LYSINE METHYLTRANSFERASE"/>
    <property type="match status" value="1"/>
</dbReference>
<keyword evidence="7" id="KW-0689">Ribosomal protein</keyword>
<comment type="subcellular location">
    <subcellularLocation>
        <location evidence="6">Cytoplasm</location>
    </subcellularLocation>
</comment>
<evidence type="ECO:0000256" key="6">
    <source>
        <dbReference type="HAMAP-Rule" id="MF_00735"/>
    </source>
</evidence>
<reference evidence="7 8" key="1">
    <citation type="journal article" date="2015" name="Genome Announc.">
        <title>Expanding the biotechnology potential of lactobacilli through comparative genomics of 213 strains and associated genera.</title>
        <authorList>
            <person name="Sun Z."/>
            <person name="Harris H.M."/>
            <person name="McCann A."/>
            <person name="Guo C."/>
            <person name="Argimon S."/>
            <person name="Zhang W."/>
            <person name="Yang X."/>
            <person name="Jeffery I.B."/>
            <person name="Cooney J.C."/>
            <person name="Kagawa T.F."/>
            <person name="Liu W."/>
            <person name="Song Y."/>
            <person name="Salvetti E."/>
            <person name="Wrobel A."/>
            <person name="Rasinkangas P."/>
            <person name="Parkhill J."/>
            <person name="Rea M.C."/>
            <person name="O'Sullivan O."/>
            <person name="Ritari J."/>
            <person name="Douillard F.P."/>
            <person name="Paul Ross R."/>
            <person name="Yang R."/>
            <person name="Briner A.E."/>
            <person name="Felis G.E."/>
            <person name="de Vos W.M."/>
            <person name="Barrangou R."/>
            <person name="Klaenhammer T.R."/>
            <person name="Caufield P.W."/>
            <person name="Cui Y."/>
            <person name="Zhang H."/>
            <person name="O'Toole P.W."/>
        </authorList>
    </citation>
    <scope>NUCLEOTIDE SEQUENCE [LARGE SCALE GENOMIC DNA]</scope>
    <source>
        <strain evidence="7 8">DSM 18793</strain>
    </source>
</reference>
<comment type="similarity">
    <text evidence="1 6">Belongs to the methyltransferase superfamily. PrmA family.</text>
</comment>
<name>A0A0R1UH94_9LACO</name>
<evidence type="ECO:0000313" key="8">
    <source>
        <dbReference type="Proteomes" id="UP000051084"/>
    </source>
</evidence>
<dbReference type="EC" id="2.1.1.-" evidence="6"/>
<dbReference type="RefSeq" id="WP_054653514.1">
    <property type="nucleotide sequence ID" value="NZ_AZGC01000058.1"/>
</dbReference>
<dbReference type="Pfam" id="PF06325">
    <property type="entry name" value="PrmA"/>
    <property type="match status" value="1"/>
</dbReference>